<dbReference type="OrthoDB" id="2060at10239"/>
<dbReference type="InterPro" id="IPR006428">
    <property type="entry name" value="Portal_SPP1-type"/>
</dbReference>
<evidence type="ECO:0000313" key="3">
    <source>
        <dbReference type="Proteomes" id="UP000027384"/>
    </source>
</evidence>
<reference evidence="2 3" key="1">
    <citation type="submission" date="2014-07" db="EMBL/GenBank/DDBJ databases">
        <title>Complete genome sequence of Waukesha92.</title>
        <authorList>
            <person name="Sauder A.B."/>
            <person name="Alali E."/>
            <person name="Alhouri R."/>
            <person name="Carter B."/>
            <person name="Delgado-Fabre N."/>
            <person name="Donovan M."/>
            <person name="Heindel A."/>
            <person name="Murray T."/>
            <person name="Selesky A."/>
            <person name="Langouet C."/>
            <person name="Temple L."/>
        </authorList>
    </citation>
    <scope>NUCLEOTIDE SEQUENCE [LARGE SCALE GENOMIC DNA]</scope>
</reference>
<dbReference type="RefSeq" id="YP_009099333.1">
    <property type="nucleotide sequence ID" value="NC_025424.1"/>
</dbReference>
<dbReference type="Pfam" id="PF05133">
    <property type="entry name" value="SPP1_portal"/>
    <property type="match status" value="1"/>
</dbReference>
<keyword evidence="3" id="KW-1185">Reference proteome</keyword>
<accession>A0A068EMJ4</accession>
<evidence type="ECO:0000256" key="1">
    <source>
        <dbReference type="SAM" id="MobiDB-lite"/>
    </source>
</evidence>
<feature type="region of interest" description="Disordered" evidence="1">
    <location>
        <begin position="432"/>
        <end position="477"/>
    </location>
</feature>
<gene>
    <name evidence="2" type="ORF">Waukesha92_68</name>
</gene>
<dbReference type="KEGG" id="vg:22109991"/>
<dbReference type="NCBIfam" id="TIGR01538">
    <property type="entry name" value="portal_SPP1"/>
    <property type="match status" value="1"/>
</dbReference>
<evidence type="ECO:0000313" key="2">
    <source>
        <dbReference type="EMBL" id="AID50257.1"/>
    </source>
</evidence>
<proteinExistence type="predicted"/>
<organism evidence="2 3">
    <name type="scientific">Bacillus phage Waukesha92</name>
    <dbReference type="NCBI Taxonomy" id="1510440"/>
    <lineage>
        <taxon>Viruses</taxon>
        <taxon>Duplodnaviria</taxon>
        <taxon>Heunggongvirae</taxon>
        <taxon>Uroviricota</taxon>
        <taxon>Caudoviricetes</taxon>
        <taxon>Waukeshavirus</taxon>
        <taxon>Waukeshavirus waukesha92</taxon>
    </lineage>
</organism>
<sequence length="477" mass="54509">MFEHYIPLLDEENGEPTPKLLKKIIDEFEPLKQRMINRYERYKASEKGVPIFTREFKGDGNKDKVNNKLNNDFFSEIIDTKIGYMFGLPISYSLDHEDEEVLKRIQDFLKSNHTEDADAETGKFASICGYGARLLYHDKEGIEKVMNIKPYEAIFLTNSSIAEPKYAIRCYPIKVIDGDDFKDGYKVEFYNDTQIIEYTGEDLDKLKETNRITNLYKGVPLIGFPNNEELQGDVDKAISLIEGYDRAISDVNSEIEQFRLAYMIFKGVDIDDDTIEKLKQTGALDVGENGEANFLTKDLNDNILEHHLDRLEKNICRFTKHVNLSDESFGGNLTGVAIRYKLLSLETKSGTLEMKFTKSLRQQFKLLFDAWNLRSNKEELDYLCMTFQFTRNLPANLSDEADVQSKLQGLISEETRLSMLSVIPDPKAELQKMKEEEVDSIDLDTVHKGGENDGMGQEAETPPKDRGRAGKGDSLPV</sequence>
<dbReference type="InterPro" id="IPR021145">
    <property type="entry name" value="Portal_protein_SPP1_Gp6-like"/>
</dbReference>
<dbReference type="GeneID" id="22109991"/>
<protein>
    <submittedName>
        <fullName evidence="2">Portal protein</fullName>
    </submittedName>
</protein>
<name>A0A068EMJ4_9CAUD</name>
<dbReference type="EMBL" id="KJ920400">
    <property type="protein sequence ID" value="AID50257.1"/>
    <property type="molecule type" value="Genomic_DNA"/>
</dbReference>
<feature type="compositionally biased region" description="Basic and acidic residues" evidence="1">
    <location>
        <begin position="461"/>
        <end position="471"/>
    </location>
</feature>
<dbReference type="Proteomes" id="UP000027384">
    <property type="component" value="Segment"/>
</dbReference>